<dbReference type="InterPro" id="IPR025669">
    <property type="entry name" value="AAA_dom"/>
</dbReference>
<keyword evidence="1" id="KW-0547">Nucleotide-binding</keyword>
<name>A0A975ATV3_9THEO</name>
<dbReference type="SUPFAM" id="SSF52540">
    <property type="entry name" value="P-loop containing nucleoside triphosphate hydrolases"/>
    <property type="match status" value="1"/>
</dbReference>
<dbReference type="EMBL" id="CP060096">
    <property type="protein sequence ID" value="QSZ26591.1"/>
    <property type="molecule type" value="Genomic_DNA"/>
</dbReference>
<dbReference type="PANTHER" id="PTHR43384">
    <property type="entry name" value="SEPTUM SITE-DETERMINING PROTEIN MIND HOMOLOG, CHLOROPLASTIC-RELATED"/>
    <property type="match status" value="1"/>
</dbReference>
<proteinExistence type="predicted"/>
<evidence type="ECO:0000313" key="5">
    <source>
        <dbReference type="Proteomes" id="UP000671913"/>
    </source>
</evidence>
<dbReference type="InterPro" id="IPR050625">
    <property type="entry name" value="ParA/MinD_ATPase"/>
</dbReference>
<evidence type="ECO:0000256" key="1">
    <source>
        <dbReference type="ARBA" id="ARBA00022741"/>
    </source>
</evidence>
<dbReference type="Pfam" id="PF13614">
    <property type="entry name" value="AAA_31"/>
    <property type="match status" value="1"/>
</dbReference>
<dbReference type="PANTHER" id="PTHR43384:SF4">
    <property type="entry name" value="CELLULOSE BIOSYNTHESIS PROTEIN BCSQ-RELATED"/>
    <property type="match status" value="1"/>
</dbReference>
<feature type="domain" description="AAA" evidence="3">
    <location>
        <begin position="20"/>
        <end position="174"/>
    </location>
</feature>
<dbReference type="RefSeq" id="WP_284679269.1">
    <property type="nucleotide sequence ID" value="NZ_CP060096.1"/>
</dbReference>
<dbReference type="GO" id="GO:0005524">
    <property type="term" value="F:ATP binding"/>
    <property type="evidence" value="ECO:0007669"/>
    <property type="project" value="UniProtKB-KW"/>
</dbReference>
<dbReference type="Gene3D" id="3.40.50.300">
    <property type="entry name" value="P-loop containing nucleotide triphosphate hydrolases"/>
    <property type="match status" value="1"/>
</dbReference>
<dbReference type="KEGG" id="aaut:ACETAC_06655"/>
<organism evidence="4 5">
    <name type="scientific">Aceticella autotrophica</name>
    <dbReference type="NCBI Taxonomy" id="2755338"/>
    <lineage>
        <taxon>Bacteria</taxon>
        <taxon>Bacillati</taxon>
        <taxon>Bacillota</taxon>
        <taxon>Clostridia</taxon>
        <taxon>Thermoanaerobacterales</taxon>
        <taxon>Thermoanaerobacteraceae</taxon>
        <taxon>Aceticella</taxon>
    </lineage>
</organism>
<dbReference type="GO" id="GO:0016887">
    <property type="term" value="F:ATP hydrolysis activity"/>
    <property type="evidence" value="ECO:0007669"/>
    <property type="project" value="TreeGrafter"/>
</dbReference>
<reference evidence="4" key="1">
    <citation type="submission" date="2020-08" db="EMBL/GenBank/DDBJ databases">
        <title>Genomic insights into the carbon and energy metabolism of the first obligate autotrophic acetogenic bacterium Aceticella autotrophica gen. nov., sp. nov.</title>
        <authorList>
            <person name="Toshchakov S.V."/>
            <person name="Elcheninov A.G."/>
            <person name="Kublanov I.V."/>
            <person name="Frolov E.N."/>
            <person name="Lebedinsky A.V."/>
        </authorList>
    </citation>
    <scope>NUCLEOTIDE SEQUENCE</scope>
    <source>
        <strain evidence="4">3443-3Ac</strain>
    </source>
</reference>
<dbReference type="InterPro" id="IPR025501">
    <property type="entry name" value="MinD_FleN"/>
</dbReference>
<dbReference type="InterPro" id="IPR027417">
    <property type="entry name" value="P-loop_NTPase"/>
</dbReference>
<protein>
    <submittedName>
        <fullName evidence="4">AAA family ATPase</fullName>
    </submittedName>
</protein>
<keyword evidence="2" id="KW-0067">ATP-binding</keyword>
<evidence type="ECO:0000259" key="3">
    <source>
        <dbReference type="Pfam" id="PF13614"/>
    </source>
</evidence>
<dbReference type="GO" id="GO:0005829">
    <property type="term" value="C:cytosol"/>
    <property type="evidence" value="ECO:0007669"/>
    <property type="project" value="TreeGrafter"/>
</dbReference>
<keyword evidence="5" id="KW-1185">Reference proteome</keyword>
<evidence type="ECO:0000256" key="2">
    <source>
        <dbReference type="ARBA" id="ARBA00022840"/>
    </source>
</evidence>
<dbReference type="AlphaFoldDB" id="A0A975ATV3"/>
<accession>A0A975ATV3</accession>
<dbReference type="PIRSF" id="PIRSF003092">
    <property type="entry name" value="MinD"/>
    <property type="match status" value="1"/>
</dbReference>
<dbReference type="GO" id="GO:0051782">
    <property type="term" value="P:negative regulation of cell division"/>
    <property type="evidence" value="ECO:0007669"/>
    <property type="project" value="TreeGrafter"/>
</dbReference>
<evidence type="ECO:0000313" key="4">
    <source>
        <dbReference type="EMBL" id="QSZ26591.1"/>
    </source>
</evidence>
<dbReference type="Proteomes" id="UP000671913">
    <property type="component" value="Chromosome"/>
</dbReference>
<gene>
    <name evidence="4" type="ORF">ACETAC_06655</name>
</gene>
<sequence length="278" mass="31322">MDQAQKLRELFSKPSHSKSRVITVTGAKGGIGKTCIAVNISLALKKLGYNTLLIDADIGFSNVEIELGTISKYTLYDLLYNKKKIIDIINEGPLGLKYITSGGDFDFLKSDMDFDIFLNNIRILDFYSDFIIIDTGAGINSTVQKFINAADEVLVIITPEPTSIMDAYLLIKNLLAKKNTVINIIVNKAKNYNEYKEVFNRFNSVVSHFLGIKINDFGFLLEDGRISECIKAQIPILIKYQNSNISKDIMEIAMKISKTEVKYKQDGLMGIFKKIFKR</sequence>
<dbReference type="GO" id="GO:0009898">
    <property type="term" value="C:cytoplasmic side of plasma membrane"/>
    <property type="evidence" value="ECO:0007669"/>
    <property type="project" value="TreeGrafter"/>
</dbReference>